<proteinExistence type="predicted"/>
<comment type="caution">
    <text evidence="1">The sequence shown here is derived from an EMBL/GenBank/DDBJ whole genome shotgun (WGS) entry which is preliminary data.</text>
</comment>
<evidence type="ECO:0000313" key="1">
    <source>
        <dbReference type="EMBL" id="KII68569.1"/>
    </source>
</evidence>
<organism evidence="1 2">
    <name type="scientific">Thelohanellus kitauei</name>
    <name type="common">Myxosporean</name>
    <dbReference type="NCBI Taxonomy" id="669202"/>
    <lineage>
        <taxon>Eukaryota</taxon>
        <taxon>Metazoa</taxon>
        <taxon>Cnidaria</taxon>
        <taxon>Myxozoa</taxon>
        <taxon>Myxosporea</taxon>
        <taxon>Bivalvulida</taxon>
        <taxon>Platysporina</taxon>
        <taxon>Myxobolidae</taxon>
        <taxon>Thelohanellus</taxon>
    </lineage>
</organism>
<dbReference type="AlphaFoldDB" id="A0A0C2IT16"/>
<evidence type="ECO:0000313" key="2">
    <source>
        <dbReference type="Proteomes" id="UP000031668"/>
    </source>
</evidence>
<sequence>MADVRDGRPYYLIHGDEGVVEGFTRSVGDNLYYSIMAKRNHKCLRAKHTSTLSPWSVLPPHGRRGTCKVCPRLSGRKPDLTVGERCESTQPLTSGRTGEDGFGLVVPCGSDIEIVHIGDMTKSGPSSCLQLRGKISSINREIVPITRLKR</sequence>
<protein>
    <submittedName>
        <fullName evidence="1">Uncharacterized protein</fullName>
    </submittedName>
</protein>
<accession>A0A0C2IT16</accession>
<dbReference type="EMBL" id="JWZT01002790">
    <property type="protein sequence ID" value="KII68569.1"/>
    <property type="molecule type" value="Genomic_DNA"/>
</dbReference>
<dbReference type="Proteomes" id="UP000031668">
    <property type="component" value="Unassembled WGS sequence"/>
</dbReference>
<gene>
    <name evidence="1" type="ORF">RF11_08700</name>
</gene>
<name>A0A0C2IT16_THEKT</name>
<reference evidence="1 2" key="1">
    <citation type="journal article" date="2014" name="Genome Biol. Evol.">
        <title>The genome of the myxosporean Thelohanellus kitauei shows adaptations to nutrient acquisition within its fish host.</title>
        <authorList>
            <person name="Yang Y."/>
            <person name="Xiong J."/>
            <person name="Zhou Z."/>
            <person name="Huo F."/>
            <person name="Miao W."/>
            <person name="Ran C."/>
            <person name="Liu Y."/>
            <person name="Zhang J."/>
            <person name="Feng J."/>
            <person name="Wang M."/>
            <person name="Wang M."/>
            <person name="Wang L."/>
            <person name="Yao B."/>
        </authorList>
    </citation>
    <scope>NUCLEOTIDE SEQUENCE [LARGE SCALE GENOMIC DNA]</scope>
    <source>
        <strain evidence="1">Wuqing</strain>
    </source>
</reference>
<keyword evidence="2" id="KW-1185">Reference proteome</keyword>